<evidence type="ECO:0000256" key="1">
    <source>
        <dbReference type="SAM" id="MobiDB-lite"/>
    </source>
</evidence>
<dbReference type="EMBL" id="KN822032">
    <property type="protein sequence ID" value="KIM63758.1"/>
    <property type="molecule type" value="Genomic_DNA"/>
</dbReference>
<gene>
    <name evidence="2" type="ORF">SCLCIDRAFT_689093</name>
</gene>
<feature type="region of interest" description="Disordered" evidence="1">
    <location>
        <begin position="19"/>
        <end position="38"/>
    </location>
</feature>
<dbReference type="HOGENOM" id="CLU_3051738_0_0_1"/>
<dbReference type="AlphaFoldDB" id="A0A0C2ZQB9"/>
<reference evidence="2 3" key="1">
    <citation type="submission" date="2014-04" db="EMBL/GenBank/DDBJ databases">
        <authorList>
            <consortium name="DOE Joint Genome Institute"/>
            <person name="Kuo A."/>
            <person name="Kohler A."/>
            <person name="Nagy L.G."/>
            <person name="Floudas D."/>
            <person name="Copeland A."/>
            <person name="Barry K.W."/>
            <person name="Cichocki N."/>
            <person name="Veneault-Fourrey C."/>
            <person name="LaButti K."/>
            <person name="Lindquist E.A."/>
            <person name="Lipzen A."/>
            <person name="Lundell T."/>
            <person name="Morin E."/>
            <person name="Murat C."/>
            <person name="Sun H."/>
            <person name="Tunlid A."/>
            <person name="Henrissat B."/>
            <person name="Grigoriev I.V."/>
            <person name="Hibbett D.S."/>
            <person name="Martin F."/>
            <person name="Nordberg H.P."/>
            <person name="Cantor M.N."/>
            <person name="Hua S.X."/>
        </authorList>
    </citation>
    <scope>NUCLEOTIDE SEQUENCE [LARGE SCALE GENOMIC DNA]</scope>
    <source>
        <strain evidence="2 3">Foug A</strain>
    </source>
</reference>
<evidence type="ECO:0000313" key="2">
    <source>
        <dbReference type="EMBL" id="KIM63758.1"/>
    </source>
</evidence>
<protein>
    <submittedName>
        <fullName evidence="2">Uncharacterized protein</fullName>
    </submittedName>
</protein>
<organism evidence="2 3">
    <name type="scientific">Scleroderma citrinum Foug A</name>
    <dbReference type="NCBI Taxonomy" id="1036808"/>
    <lineage>
        <taxon>Eukaryota</taxon>
        <taxon>Fungi</taxon>
        <taxon>Dikarya</taxon>
        <taxon>Basidiomycota</taxon>
        <taxon>Agaricomycotina</taxon>
        <taxon>Agaricomycetes</taxon>
        <taxon>Agaricomycetidae</taxon>
        <taxon>Boletales</taxon>
        <taxon>Sclerodermatineae</taxon>
        <taxon>Sclerodermataceae</taxon>
        <taxon>Scleroderma</taxon>
    </lineage>
</organism>
<sequence>MRDAVPSFVIPSHTSARRIDGEVSSGTSIAPCSQVHTSPTKCLCPARRNGPCLS</sequence>
<name>A0A0C2ZQB9_9AGAM</name>
<evidence type="ECO:0000313" key="3">
    <source>
        <dbReference type="Proteomes" id="UP000053989"/>
    </source>
</evidence>
<accession>A0A0C2ZQB9</accession>
<dbReference type="InParanoid" id="A0A0C2ZQB9"/>
<feature type="compositionally biased region" description="Polar residues" evidence="1">
    <location>
        <begin position="24"/>
        <end position="38"/>
    </location>
</feature>
<dbReference type="Proteomes" id="UP000053989">
    <property type="component" value="Unassembled WGS sequence"/>
</dbReference>
<keyword evidence="3" id="KW-1185">Reference proteome</keyword>
<reference evidence="3" key="2">
    <citation type="submission" date="2015-01" db="EMBL/GenBank/DDBJ databases">
        <title>Evolutionary Origins and Diversification of the Mycorrhizal Mutualists.</title>
        <authorList>
            <consortium name="DOE Joint Genome Institute"/>
            <consortium name="Mycorrhizal Genomics Consortium"/>
            <person name="Kohler A."/>
            <person name="Kuo A."/>
            <person name="Nagy L.G."/>
            <person name="Floudas D."/>
            <person name="Copeland A."/>
            <person name="Barry K.W."/>
            <person name="Cichocki N."/>
            <person name="Veneault-Fourrey C."/>
            <person name="LaButti K."/>
            <person name="Lindquist E.A."/>
            <person name="Lipzen A."/>
            <person name="Lundell T."/>
            <person name="Morin E."/>
            <person name="Murat C."/>
            <person name="Riley R."/>
            <person name="Ohm R."/>
            <person name="Sun H."/>
            <person name="Tunlid A."/>
            <person name="Henrissat B."/>
            <person name="Grigoriev I.V."/>
            <person name="Hibbett D.S."/>
            <person name="Martin F."/>
        </authorList>
    </citation>
    <scope>NUCLEOTIDE SEQUENCE [LARGE SCALE GENOMIC DNA]</scope>
    <source>
        <strain evidence="3">Foug A</strain>
    </source>
</reference>
<proteinExistence type="predicted"/>